<dbReference type="AlphaFoldDB" id="A0ABD6FHR3"/>
<dbReference type="NCBIfam" id="TIGR02778">
    <property type="entry name" value="ligD_pol"/>
    <property type="match status" value="1"/>
</dbReference>
<evidence type="ECO:0000313" key="3">
    <source>
        <dbReference type="EMBL" id="MFO7192891.1"/>
    </source>
</evidence>
<dbReference type="EC" id="6.5.1.1" evidence="3"/>
<organism evidence="3 4">
    <name type="scientific">Thermocrispum agreste</name>
    <dbReference type="NCBI Taxonomy" id="37925"/>
    <lineage>
        <taxon>Bacteria</taxon>
        <taxon>Bacillati</taxon>
        <taxon>Actinomycetota</taxon>
        <taxon>Actinomycetes</taxon>
        <taxon>Pseudonocardiales</taxon>
        <taxon>Pseudonocardiaceae</taxon>
        <taxon>Thermocrispum</taxon>
    </lineage>
</organism>
<name>A0ABD6FHR3_9PSEU</name>
<sequence length="337" mass="37713">MAKAESITVHADGIDVVVSNPGKVFFPQRGETKLDLIEYYRAVAEPFMEWIRGRPVMMERYPNGVGGKSWWQKRVPAGTPEWVHTTEVATPNGTKSDALVVQDMAHVVWAVNLGCLGFHVWPFHAATPEHTDELRVDLDPSPGVGYHEVKQAARLARDLLGELGIRANVKTSGSRGLHIYVPLQPRWDSYQVRAAAVALARLLEKRHPDLITAQWWKEERGRRVFVDYNQNAPHKTVFGAWCVRPRVGGQVSTPLAWDELDDVEPDDLTIATVPALVAARGNPWSGPAREPQSIEPLLEQYDRDLASGMMDAPWPPVYPKMPNEPPRVAPSRAKKPR</sequence>
<comment type="caution">
    <text evidence="3">The sequence shown here is derived from an EMBL/GenBank/DDBJ whole genome shotgun (WGS) entry which is preliminary data.</text>
</comment>
<reference evidence="3 4" key="1">
    <citation type="journal article" date="2021" name="BMC Genomics">
        <title>Genome-resolved metagenome and metatranscriptome analyses of thermophilic composting reveal key bacterial players and their metabolic interactions.</title>
        <authorList>
            <person name="Braga L.P.P."/>
            <person name="Pereira R.V."/>
            <person name="Martins L.F."/>
            <person name="Moura L.M.S."/>
            <person name="Sanchez F.B."/>
            <person name="Patane J.S.L."/>
            <person name="da Silva A.M."/>
            <person name="Setubal J.C."/>
        </authorList>
    </citation>
    <scope>NUCLEOTIDE SEQUENCE [LARGE SCALE GENOMIC DNA]</scope>
    <source>
        <strain evidence="3">ZC4RG45</strain>
    </source>
</reference>
<dbReference type="GO" id="GO:0003910">
    <property type="term" value="F:DNA ligase (ATP) activity"/>
    <property type="evidence" value="ECO:0007669"/>
    <property type="project" value="UniProtKB-EC"/>
</dbReference>
<dbReference type="Pfam" id="PF21686">
    <property type="entry name" value="LigD_Prim-Pol"/>
    <property type="match status" value="1"/>
</dbReference>
<dbReference type="Proteomes" id="UP000249324">
    <property type="component" value="Unassembled WGS sequence"/>
</dbReference>
<keyword evidence="3" id="KW-0436">Ligase</keyword>
<evidence type="ECO:0000259" key="2">
    <source>
        <dbReference type="Pfam" id="PF21686"/>
    </source>
</evidence>
<dbReference type="EMBL" id="QGUI02000141">
    <property type="protein sequence ID" value="MFO7192891.1"/>
    <property type="molecule type" value="Genomic_DNA"/>
</dbReference>
<dbReference type="PANTHER" id="PTHR42705:SF3">
    <property type="entry name" value="ATP-DEPENDENT DNA LIGASE"/>
    <property type="match status" value="1"/>
</dbReference>
<evidence type="ECO:0000256" key="1">
    <source>
        <dbReference type="SAM" id="MobiDB-lite"/>
    </source>
</evidence>
<dbReference type="InterPro" id="IPR014145">
    <property type="entry name" value="LigD_pol_dom"/>
</dbReference>
<proteinExistence type="predicted"/>
<protein>
    <submittedName>
        <fullName evidence="3">Non-homologous end-joining DNA ligase</fullName>
        <ecNumber evidence="3">6.5.1.1</ecNumber>
    </submittedName>
</protein>
<evidence type="ECO:0000313" key="4">
    <source>
        <dbReference type="Proteomes" id="UP000249324"/>
    </source>
</evidence>
<gene>
    <name evidence="3" type="primary">ligD</name>
    <name evidence="3" type="ORF">DIU77_011670</name>
</gene>
<feature type="domain" description="DNA ligase D polymerase" evidence="2">
    <location>
        <begin position="32"/>
        <end position="284"/>
    </location>
</feature>
<feature type="compositionally biased region" description="Pro residues" evidence="1">
    <location>
        <begin position="313"/>
        <end position="328"/>
    </location>
</feature>
<accession>A0ABD6FHR3</accession>
<dbReference type="InterPro" id="IPR052171">
    <property type="entry name" value="NHEJ_LigD"/>
</dbReference>
<dbReference type="PANTHER" id="PTHR42705">
    <property type="entry name" value="BIFUNCTIONAL NON-HOMOLOGOUS END JOINING PROTEIN LIGD"/>
    <property type="match status" value="1"/>
</dbReference>
<dbReference type="Gene3D" id="3.90.920.10">
    <property type="entry name" value="DNA primase, PRIM domain"/>
    <property type="match status" value="1"/>
</dbReference>
<feature type="region of interest" description="Disordered" evidence="1">
    <location>
        <begin position="312"/>
        <end position="337"/>
    </location>
</feature>